<keyword evidence="2" id="KW-1185">Reference proteome</keyword>
<evidence type="ECO:0000313" key="1">
    <source>
        <dbReference type="EMBL" id="KAG8226476.1"/>
    </source>
</evidence>
<evidence type="ECO:0000313" key="2">
    <source>
        <dbReference type="Proteomes" id="UP000792457"/>
    </source>
</evidence>
<proteinExistence type="predicted"/>
<dbReference type="EMBL" id="KZ308283">
    <property type="protein sequence ID" value="KAG8226476.1"/>
    <property type="molecule type" value="Genomic_DNA"/>
</dbReference>
<dbReference type="AlphaFoldDB" id="A0A8K0NY97"/>
<sequence length="66" mass="7763">MRLKALSALSYDWRHGIITSSIREPNPIRQYLSRCVVVRCRWLPSEPRFCVVWKSRLSPAHDMGHV</sequence>
<comment type="caution">
    <text evidence="1">The sequence shown here is derived from an EMBL/GenBank/DDBJ whole genome shotgun (WGS) entry which is preliminary data.</text>
</comment>
<reference evidence="1" key="2">
    <citation type="submission" date="2017-10" db="EMBL/GenBank/DDBJ databases">
        <title>Ladona fulva Genome sequencing and assembly.</title>
        <authorList>
            <person name="Murali S."/>
            <person name="Richards S."/>
            <person name="Bandaranaike D."/>
            <person name="Bellair M."/>
            <person name="Blankenburg K."/>
            <person name="Chao H."/>
            <person name="Dinh H."/>
            <person name="Doddapaneni H."/>
            <person name="Dugan-Rocha S."/>
            <person name="Elkadiri S."/>
            <person name="Gnanaolivu R."/>
            <person name="Hernandez B."/>
            <person name="Skinner E."/>
            <person name="Javaid M."/>
            <person name="Lee S."/>
            <person name="Li M."/>
            <person name="Ming W."/>
            <person name="Munidasa M."/>
            <person name="Muniz J."/>
            <person name="Nguyen L."/>
            <person name="Hughes D."/>
            <person name="Osuji N."/>
            <person name="Pu L.-L."/>
            <person name="Puazo M."/>
            <person name="Qu C."/>
            <person name="Quiroz J."/>
            <person name="Raj R."/>
            <person name="Weissenberger G."/>
            <person name="Xin Y."/>
            <person name="Zou X."/>
            <person name="Han Y."/>
            <person name="Worley K."/>
            <person name="Muzny D."/>
            <person name="Gibbs R."/>
        </authorList>
    </citation>
    <scope>NUCLEOTIDE SEQUENCE</scope>
    <source>
        <strain evidence="1">Sampled in the wild</strain>
    </source>
</reference>
<reference evidence="1" key="1">
    <citation type="submission" date="2013-04" db="EMBL/GenBank/DDBJ databases">
        <authorList>
            <person name="Qu J."/>
            <person name="Murali S.C."/>
            <person name="Bandaranaike D."/>
            <person name="Bellair M."/>
            <person name="Blankenburg K."/>
            <person name="Chao H."/>
            <person name="Dinh H."/>
            <person name="Doddapaneni H."/>
            <person name="Downs B."/>
            <person name="Dugan-Rocha S."/>
            <person name="Elkadiri S."/>
            <person name="Gnanaolivu R.D."/>
            <person name="Hernandez B."/>
            <person name="Javaid M."/>
            <person name="Jayaseelan J.C."/>
            <person name="Lee S."/>
            <person name="Li M."/>
            <person name="Ming W."/>
            <person name="Munidasa M."/>
            <person name="Muniz J."/>
            <person name="Nguyen L."/>
            <person name="Ongeri F."/>
            <person name="Osuji N."/>
            <person name="Pu L.-L."/>
            <person name="Puazo M."/>
            <person name="Qu C."/>
            <person name="Quiroz J."/>
            <person name="Raj R."/>
            <person name="Weissenberger G."/>
            <person name="Xin Y."/>
            <person name="Zou X."/>
            <person name="Han Y."/>
            <person name="Richards S."/>
            <person name="Worley K."/>
            <person name="Muzny D."/>
            <person name="Gibbs R."/>
        </authorList>
    </citation>
    <scope>NUCLEOTIDE SEQUENCE</scope>
    <source>
        <strain evidence="1">Sampled in the wild</strain>
    </source>
</reference>
<accession>A0A8K0NY97</accession>
<dbReference type="Proteomes" id="UP000792457">
    <property type="component" value="Unassembled WGS sequence"/>
</dbReference>
<protein>
    <submittedName>
        <fullName evidence="1">Uncharacterized protein</fullName>
    </submittedName>
</protein>
<name>A0A8K0NY97_LADFU</name>
<gene>
    <name evidence="1" type="ORF">J437_LFUL008774</name>
</gene>
<organism evidence="1 2">
    <name type="scientific">Ladona fulva</name>
    <name type="common">Scarce chaser dragonfly</name>
    <name type="synonym">Libellula fulva</name>
    <dbReference type="NCBI Taxonomy" id="123851"/>
    <lineage>
        <taxon>Eukaryota</taxon>
        <taxon>Metazoa</taxon>
        <taxon>Ecdysozoa</taxon>
        <taxon>Arthropoda</taxon>
        <taxon>Hexapoda</taxon>
        <taxon>Insecta</taxon>
        <taxon>Pterygota</taxon>
        <taxon>Palaeoptera</taxon>
        <taxon>Odonata</taxon>
        <taxon>Epiprocta</taxon>
        <taxon>Anisoptera</taxon>
        <taxon>Libelluloidea</taxon>
        <taxon>Libellulidae</taxon>
        <taxon>Ladona</taxon>
    </lineage>
</organism>